<accession>A0A9W9FXM0</accession>
<organism evidence="2 3">
    <name type="scientific">Penicillium angulare</name>
    <dbReference type="NCBI Taxonomy" id="116970"/>
    <lineage>
        <taxon>Eukaryota</taxon>
        <taxon>Fungi</taxon>
        <taxon>Dikarya</taxon>
        <taxon>Ascomycota</taxon>
        <taxon>Pezizomycotina</taxon>
        <taxon>Eurotiomycetes</taxon>
        <taxon>Eurotiomycetidae</taxon>
        <taxon>Eurotiales</taxon>
        <taxon>Aspergillaceae</taxon>
        <taxon>Penicillium</taxon>
    </lineage>
</organism>
<proteinExistence type="predicted"/>
<gene>
    <name evidence="2" type="ORF">N7456_004998</name>
</gene>
<comment type="caution">
    <text evidence="2">The sequence shown here is derived from an EMBL/GenBank/DDBJ whole genome shotgun (WGS) entry which is preliminary data.</text>
</comment>
<dbReference type="EMBL" id="JAPQKH010000003">
    <property type="protein sequence ID" value="KAJ5108323.1"/>
    <property type="molecule type" value="Genomic_DNA"/>
</dbReference>
<evidence type="ECO:0000313" key="3">
    <source>
        <dbReference type="Proteomes" id="UP001149165"/>
    </source>
</evidence>
<dbReference type="Proteomes" id="UP001149165">
    <property type="component" value="Unassembled WGS sequence"/>
</dbReference>
<reference evidence="2" key="1">
    <citation type="submission" date="2022-11" db="EMBL/GenBank/DDBJ databases">
        <authorList>
            <person name="Petersen C."/>
        </authorList>
    </citation>
    <scope>NUCLEOTIDE SEQUENCE</scope>
    <source>
        <strain evidence="2">IBT 30069</strain>
    </source>
</reference>
<feature type="region of interest" description="Disordered" evidence="1">
    <location>
        <begin position="1"/>
        <end position="34"/>
    </location>
</feature>
<dbReference type="AlphaFoldDB" id="A0A9W9FXM0"/>
<sequence length="326" mass="36783">MPKSPPSTSRKRKKLPSPPTSDDSRQKKRRKSGKIKILRITDDVDFARNDYDGRIKRREERINAGYATKRYKAKLEKLKKEKKLQAQIMKKHPGKSWEVCQRLADLQGIATYLKSIKDPHRELPNVKAIMAAYEKGKLKWDDNATYWCQGKMIAGPSVFDWQDFGRLNTKENRGDGGFCVEGSNNDVQVPELNMILRLDKSIHGLDPDLTKDSNGEPFPEVEMKFTDDTGATMMTIFHDDMLDLMGGDAEGATAPVDYLMGYESFSNADGTTRHAMIIAVEVNMNGTDKDGNKLLMSDTWSSIPCSVFEDGEAVECRLHSIVLNLL</sequence>
<reference evidence="2" key="2">
    <citation type="journal article" date="2023" name="IMA Fungus">
        <title>Comparative genomic study of the Penicillium genus elucidates a diverse pangenome and 15 lateral gene transfer events.</title>
        <authorList>
            <person name="Petersen C."/>
            <person name="Sorensen T."/>
            <person name="Nielsen M.R."/>
            <person name="Sondergaard T.E."/>
            <person name="Sorensen J.L."/>
            <person name="Fitzpatrick D.A."/>
            <person name="Frisvad J.C."/>
            <person name="Nielsen K.L."/>
        </authorList>
    </citation>
    <scope>NUCLEOTIDE SEQUENCE</scope>
    <source>
        <strain evidence="2">IBT 30069</strain>
    </source>
</reference>
<evidence type="ECO:0000256" key="1">
    <source>
        <dbReference type="SAM" id="MobiDB-lite"/>
    </source>
</evidence>
<evidence type="ECO:0000313" key="2">
    <source>
        <dbReference type="EMBL" id="KAJ5108323.1"/>
    </source>
</evidence>
<dbReference type="OrthoDB" id="4326688at2759"/>
<name>A0A9W9FXM0_9EURO</name>
<keyword evidence="3" id="KW-1185">Reference proteome</keyword>
<protein>
    <submittedName>
        <fullName evidence="2">Uncharacterized protein</fullName>
    </submittedName>
</protein>